<evidence type="ECO:0000256" key="2">
    <source>
        <dbReference type="ARBA" id="ARBA00001974"/>
    </source>
</evidence>
<evidence type="ECO:0000256" key="10">
    <source>
        <dbReference type="ARBA" id="ARBA00030508"/>
    </source>
</evidence>
<dbReference type="PANTHER" id="PTHR42784:SF1">
    <property type="entry name" value="PYRANOSE 2-OXIDASE"/>
    <property type="match status" value="1"/>
</dbReference>
<evidence type="ECO:0000256" key="3">
    <source>
        <dbReference type="ARBA" id="ARBA00010790"/>
    </source>
</evidence>
<dbReference type="EMBL" id="JBBXMP010000144">
    <property type="protein sequence ID" value="KAL0061207.1"/>
    <property type="molecule type" value="Genomic_DNA"/>
</dbReference>
<evidence type="ECO:0000256" key="6">
    <source>
        <dbReference type="ARBA" id="ARBA00016408"/>
    </source>
</evidence>
<evidence type="ECO:0000256" key="7">
    <source>
        <dbReference type="ARBA" id="ARBA00022630"/>
    </source>
</evidence>
<evidence type="ECO:0000256" key="9">
    <source>
        <dbReference type="ARBA" id="ARBA00023002"/>
    </source>
</evidence>
<evidence type="ECO:0000256" key="1">
    <source>
        <dbReference type="ARBA" id="ARBA00000827"/>
    </source>
</evidence>
<dbReference type="NCBIfam" id="TIGR02462">
    <property type="entry name" value="pyranose_ox"/>
    <property type="match status" value="1"/>
</dbReference>
<comment type="catalytic activity">
    <reaction evidence="1">
        <text>D-glucose + O2 = 2-dehydro-D-glucose + H2O2</text>
        <dbReference type="Rhea" id="RHEA:10552"/>
        <dbReference type="ChEBI" id="CHEBI:4167"/>
        <dbReference type="ChEBI" id="CHEBI:15379"/>
        <dbReference type="ChEBI" id="CHEBI:16240"/>
        <dbReference type="ChEBI" id="CHEBI:16609"/>
        <dbReference type="EC" id="1.1.3.10"/>
    </reaction>
</comment>
<evidence type="ECO:0000259" key="14">
    <source>
        <dbReference type="Pfam" id="PF05199"/>
    </source>
</evidence>
<proteinExistence type="inferred from homology"/>
<dbReference type="Gene3D" id="3.50.50.60">
    <property type="entry name" value="FAD/NAD(P)-binding domain"/>
    <property type="match status" value="2"/>
</dbReference>
<evidence type="ECO:0000313" key="16">
    <source>
        <dbReference type="Proteomes" id="UP001437256"/>
    </source>
</evidence>
<dbReference type="EC" id="1.1.3.10" evidence="5"/>
<feature type="domain" description="Glucose-methanol-choline oxidoreductase C-terminal" evidence="14">
    <location>
        <begin position="459"/>
        <end position="565"/>
    </location>
</feature>
<comment type="similarity">
    <text evidence="3">Belongs to the GMC oxidoreductase family.</text>
</comment>
<evidence type="ECO:0000256" key="4">
    <source>
        <dbReference type="ARBA" id="ARBA00011881"/>
    </source>
</evidence>
<dbReference type="SUPFAM" id="SSF54373">
    <property type="entry name" value="FAD-linked reductases, C-terminal domain"/>
    <property type="match status" value="1"/>
</dbReference>
<keyword evidence="8" id="KW-0274">FAD</keyword>
<dbReference type="InterPro" id="IPR036188">
    <property type="entry name" value="FAD/NAD-bd_sf"/>
</dbReference>
<gene>
    <name evidence="15" type="ORF">AAF712_011966</name>
</gene>
<evidence type="ECO:0000313" key="15">
    <source>
        <dbReference type="EMBL" id="KAL0061207.1"/>
    </source>
</evidence>
<accession>A0ABR2ZJ11</accession>
<feature type="domain" description="Glucose-methanol-choline oxidoreductase N-terminal" evidence="13">
    <location>
        <begin position="245"/>
        <end position="341"/>
    </location>
</feature>
<dbReference type="InterPro" id="IPR007867">
    <property type="entry name" value="GMC_OxRtase_C"/>
</dbReference>
<dbReference type="InterPro" id="IPR012814">
    <property type="entry name" value="P2OX"/>
</dbReference>
<protein>
    <recommendedName>
        <fullName evidence="6">Pyranose 2-oxidase</fullName>
        <ecNumber evidence="5">1.1.3.10</ecNumber>
    </recommendedName>
    <alternativeName>
        <fullName evidence="11">FAD-oxidoreductase</fullName>
    </alternativeName>
    <alternativeName>
        <fullName evidence="10">Glucose 2-oxidase</fullName>
    </alternativeName>
    <alternativeName>
        <fullName evidence="12">Pyranose:oxygen 2-oxidoreductase</fullName>
    </alternativeName>
</protein>
<name>A0ABR2ZJ11_9AGAR</name>
<evidence type="ECO:0000256" key="11">
    <source>
        <dbReference type="ARBA" id="ARBA00031159"/>
    </source>
</evidence>
<dbReference type="PANTHER" id="PTHR42784">
    <property type="entry name" value="PYRANOSE 2-OXIDASE"/>
    <property type="match status" value="1"/>
</dbReference>
<dbReference type="InterPro" id="IPR051473">
    <property type="entry name" value="P2Ox-like"/>
</dbReference>
<reference evidence="15 16" key="1">
    <citation type="submission" date="2024-05" db="EMBL/GenBank/DDBJ databases">
        <title>A draft genome resource for the thread blight pathogen Marasmius tenuissimus strain MS-2.</title>
        <authorList>
            <person name="Yulfo-Soto G.E."/>
            <person name="Baruah I.K."/>
            <person name="Amoako-Attah I."/>
            <person name="Bukari Y."/>
            <person name="Meinhardt L.W."/>
            <person name="Bailey B.A."/>
            <person name="Cohen S.P."/>
        </authorList>
    </citation>
    <scope>NUCLEOTIDE SEQUENCE [LARGE SCALE GENOMIC DNA]</scope>
    <source>
        <strain evidence="15 16">MS-2</strain>
    </source>
</reference>
<sequence length="580" mass="64487">MPSRLKETEILEFAKAHRSGHLKANTDDRVHVCDVFIAGSGPIAATYARKILDWAKANNKEPKIIMAEIGSQDGKIIGGHHKNSVKYQKDIDMFVNVIKGALQPVSIPPSSAFMPTMAGTSWRPPPDGASNRLIIQGHNPDQVPEFNLGAAAVTRTVGGMGTHWTCSCPIPHDEERVEIHKVIPKSRLDDLLQQSGKLLNVHEHEYDHSIRQNLVKKALQNAMDTEFRGRDFHPIPLAVERRKDNPEYVTWSSASTVLGEWGNADKFTLLTETRVTRVGQFDNKIPQADVPMDYVLIRDLNTDKDKVVFAKTIVLACGALPTPQILWNSCIRPPNLGCYLTEQSMAFCQVIMNKSLVDSVDPKDPRVIAHKKKHPEDPLPIPFNDPEPQFMIPYSSQFPWHVQVHRDAFSYGDVGPKADPRVVVDLRFFGKGEIKKENKILIGPSALPREDSWEAGVTDIYGMPQVTFHLERTEDDNARDQRMMKDMTTIANYIGSYLPGSNPQYMEPGLALHITGTLRIGNDPETSIADAHSKVHRFPNLWVGGNGCLPDATGSNPTRTSAAVAIQGAEALIEHLKDKI</sequence>
<dbReference type="Pfam" id="PF00732">
    <property type="entry name" value="GMC_oxred_N"/>
    <property type="match status" value="1"/>
</dbReference>
<comment type="cofactor">
    <cofactor evidence="2">
        <name>FAD</name>
        <dbReference type="ChEBI" id="CHEBI:57692"/>
    </cofactor>
</comment>
<dbReference type="Proteomes" id="UP001437256">
    <property type="component" value="Unassembled WGS sequence"/>
</dbReference>
<evidence type="ECO:0000256" key="12">
    <source>
        <dbReference type="ARBA" id="ARBA00031330"/>
    </source>
</evidence>
<keyword evidence="9" id="KW-0560">Oxidoreductase</keyword>
<evidence type="ECO:0000256" key="5">
    <source>
        <dbReference type="ARBA" id="ARBA00013082"/>
    </source>
</evidence>
<dbReference type="Pfam" id="PF05199">
    <property type="entry name" value="GMC_oxred_C"/>
    <property type="match status" value="1"/>
</dbReference>
<evidence type="ECO:0000256" key="8">
    <source>
        <dbReference type="ARBA" id="ARBA00022827"/>
    </source>
</evidence>
<evidence type="ECO:0000259" key="13">
    <source>
        <dbReference type="Pfam" id="PF00732"/>
    </source>
</evidence>
<dbReference type="InterPro" id="IPR000172">
    <property type="entry name" value="GMC_OxRdtase_N"/>
</dbReference>
<keyword evidence="16" id="KW-1185">Reference proteome</keyword>
<dbReference type="SUPFAM" id="SSF51905">
    <property type="entry name" value="FAD/NAD(P)-binding domain"/>
    <property type="match status" value="1"/>
</dbReference>
<comment type="subunit">
    <text evidence="4">Homotetramer.</text>
</comment>
<comment type="caution">
    <text evidence="15">The sequence shown here is derived from an EMBL/GenBank/DDBJ whole genome shotgun (WGS) entry which is preliminary data.</text>
</comment>
<organism evidence="15 16">
    <name type="scientific">Marasmius tenuissimus</name>
    <dbReference type="NCBI Taxonomy" id="585030"/>
    <lineage>
        <taxon>Eukaryota</taxon>
        <taxon>Fungi</taxon>
        <taxon>Dikarya</taxon>
        <taxon>Basidiomycota</taxon>
        <taxon>Agaricomycotina</taxon>
        <taxon>Agaricomycetes</taxon>
        <taxon>Agaricomycetidae</taxon>
        <taxon>Agaricales</taxon>
        <taxon>Marasmiineae</taxon>
        <taxon>Marasmiaceae</taxon>
        <taxon>Marasmius</taxon>
    </lineage>
</organism>
<keyword evidence="7" id="KW-0285">Flavoprotein</keyword>